<dbReference type="AlphaFoldDB" id="A0A8H5AAL7"/>
<evidence type="ECO:0000313" key="4">
    <source>
        <dbReference type="Proteomes" id="UP000558688"/>
    </source>
</evidence>
<feature type="signal peptide" evidence="2">
    <location>
        <begin position="1"/>
        <end position="18"/>
    </location>
</feature>
<organism evidence="3 4">
    <name type="scientific">Fusarium oxysporum</name>
    <name type="common">Fusarium vascular wilt</name>
    <dbReference type="NCBI Taxonomy" id="5507"/>
    <lineage>
        <taxon>Eukaryota</taxon>
        <taxon>Fungi</taxon>
        <taxon>Dikarya</taxon>
        <taxon>Ascomycota</taxon>
        <taxon>Pezizomycotina</taxon>
        <taxon>Sordariomycetes</taxon>
        <taxon>Hypocreomycetidae</taxon>
        <taxon>Hypocreales</taxon>
        <taxon>Nectriaceae</taxon>
        <taxon>Fusarium</taxon>
        <taxon>Fusarium oxysporum species complex</taxon>
    </lineage>
</organism>
<proteinExistence type="predicted"/>
<feature type="chain" id="PRO_5034103240" evidence="2">
    <location>
        <begin position="19"/>
        <end position="133"/>
    </location>
</feature>
<dbReference type="Proteomes" id="UP000558688">
    <property type="component" value="Unassembled WGS sequence"/>
</dbReference>
<reference evidence="3" key="1">
    <citation type="submission" date="2020-02" db="EMBL/GenBank/DDBJ databases">
        <title>Identification and distribution of gene clusters putatively required for synthesis of sphingolipid metabolism inhibitors in phylogenetically diverse species of the filamentous fungus Fusarium.</title>
        <authorList>
            <person name="Kim H.-S."/>
            <person name="Busman M."/>
            <person name="Brown D.W."/>
            <person name="Divon H."/>
            <person name="Uhlig S."/>
            <person name="Proctor R.H."/>
        </authorList>
    </citation>
    <scope>NUCLEOTIDE SEQUENCE [LARGE SCALE GENOMIC DNA]</scope>
    <source>
        <strain evidence="3">NRRL 39464</strain>
    </source>
</reference>
<comment type="caution">
    <text evidence="3">The sequence shown here is derived from an EMBL/GenBank/DDBJ whole genome shotgun (WGS) entry which is preliminary data.</text>
</comment>
<dbReference type="EMBL" id="JAAFOW010001208">
    <property type="protein sequence ID" value="KAF5261762.1"/>
    <property type="molecule type" value="Genomic_DNA"/>
</dbReference>
<name>A0A8H5AAL7_FUSOX</name>
<dbReference type="PANTHER" id="PTHR30006">
    <property type="entry name" value="THIAMINE-BINDING PERIPLASMIC PROTEIN-RELATED"/>
    <property type="match status" value="1"/>
</dbReference>
<dbReference type="PANTHER" id="PTHR30006:SF2">
    <property type="entry name" value="ABC TRANSPORTER SUBSTRATE-BINDING PROTEIN"/>
    <property type="match status" value="1"/>
</dbReference>
<sequence>MRLVSLPSTLLLAANAAATYDALFHFGPTAQVETRSIDQIYKAALEEGGVVTTWFGGDEKNQEDAVKKAFETAFPVIKLNLTVDLSKYLDGNIDQQLANNNLIWNANKLKGKKAPAEYSDFLAPEYKGKLALT</sequence>
<evidence type="ECO:0000256" key="1">
    <source>
        <dbReference type="ARBA" id="ARBA00022729"/>
    </source>
</evidence>
<keyword evidence="1 2" id="KW-0732">Signal</keyword>
<protein>
    <submittedName>
        <fullName evidence="3">Uncharacterized protein</fullName>
    </submittedName>
</protein>
<accession>A0A8H5AAL7</accession>
<evidence type="ECO:0000313" key="3">
    <source>
        <dbReference type="EMBL" id="KAF5261762.1"/>
    </source>
</evidence>
<gene>
    <name evidence="3" type="ORF">FOXYS1_7538</name>
</gene>
<evidence type="ECO:0000256" key="2">
    <source>
        <dbReference type="SAM" id="SignalP"/>
    </source>
</evidence>